<dbReference type="Proteomes" id="UP000317763">
    <property type="component" value="Unassembled WGS sequence"/>
</dbReference>
<keyword evidence="2" id="KW-0732">Signal</keyword>
<keyword evidence="5" id="KW-0282">Flagellum</keyword>
<keyword evidence="6" id="KW-1185">Reference proteome</keyword>
<evidence type="ECO:0000313" key="6">
    <source>
        <dbReference type="Proteomes" id="UP000317763"/>
    </source>
</evidence>
<dbReference type="Pfam" id="PF13144">
    <property type="entry name" value="ChapFlgA"/>
    <property type="match status" value="1"/>
</dbReference>
<dbReference type="CDD" id="cd11614">
    <property type="entry name" value="SAF_CpaB_FlgA_like"/>
    <property type="match status" value="1"/>
</dbReference>
<dbReference type="InterPro" id="IPR039246">
    <property type="entry name" value="Flagellar_FlgA"/>
</dbReference>
<organism evidence="5 6">
    <name type="scientific">Tepidimonas taiwanensis</name>
    <dbReference type="NCBI Taxonomy" id="307486"/>
    <lineage>
        <taxon>Bacteria</taxon>
        <taxon>Pseudomonadati</taxon>
        <taxon>Pseudomonadota</taxon>
        <taxon>Betaproteobacteria</taxon>
        <taxon>Burkholderiales</taxon>
        <taxon>Tepidimonas</taxon>
    </lineage>
</organism>
<evidence type="ECO:0000256" key="2">
    <source>
        <dbReference type="ARBA" id="ARBA00022729"/>
    </source>
</evidence>
<dbReference type="InterPro" id="IPR013974">
    <property type="entry name" value="SAF"/>
</dbReference>
<evidence type="ECO:0000313" key="5">
    <source>
        <dbReference type="EMBL" id="TSE33524.1"/>
    </source>
</evidence>
<evidence type="ECO:0000256" key="1">
    <source>
        <dbReference type="ARBA" id="ARBA00004418"/>
    </source>
</evidence>
<keyword evidence="5" id="KW-0966">Cell projection</keyword>
<comment type="caution">
    <text evidence="5">The sequence shown here is derived from an EMBL/GenBank/DDBJ whole genome shotgun (WGS) entry which is preliminary data.</text>
</comment>
<dbReference type="InterPro" id="IPR041231">
    <property type="entry name" value="FlgA_N"/>
</dbReference>
<dbReference type="Pfam" id="PF17656">
    <property type="entry name" value="ChapFlgA_N"/>
    <property type="match status" value="1"/>
</dbReference>
<dbReference type="EMBL" id="VJOM01000003">
    <property type="protein sequence ID" value="TSE33524.1"/>
    <property type="molecule type" value="Genomic_DNA"/>
</dbReference>
<dbReference type="GO" id="GO:0044780">
    <property type="term" value="P:bacterial-type flagellum assembly"/>
    <property type="evidence" value="ECO:0007669"/>
    <property type="project" value="InterPro"/>
</dbReference>
<dbReference type="Gene3D" id="2.30.30.760">
    <property type="match status" value="1"/>
</dbReference>
<proteinExistence type="predicted"/>
<accession>A0A554XCP1</accession>
<dbReference type="PANTHER" id="PTHR36307">
    <property type="entry name" value="FLAGELLA BASAL BODY P-RING FORMATION PROTEIN FLGA"/>
    <property type="match status" value="1"/>
</dbReference>
<evidence type="ECO:0000256" key="3">
    <source>
        <dbReference type="ARBA" id="ARBA00022764"/>
    </source>
</evidence>
<comment type="subcellular location">
    <subcellularLocation>
        <location evidence="1">Periplasm</location>
    </subcellularLocation>
</comment>
<sequence length="277" mass="29728">MDTPRLPPIGPLRPRHRAGGASVRSAWLRSLWLRSVGRRGSLLFALMVAMLPVAGAPAAAASATPSPWGALVGPWLDATVNAQLRAGEAPLPLRAEVEVGTLDPRLRLAPCQRVEPYLPPQTRLWGRSRIGLRCTAGPVAWNVFLPVTVRVWGPGWVLRRPVAPGEALGPEHAEAAEVEWTAQRDTVLVRPEDWQGREAARGLAAGQVLRTGVVRAPQVFETGATVRLRVEGRGFVLTAVGEALGHGRLGEPVRVRLPSKRVLTGTVIDAETVALPL</sequence>
<protein>
    <submittedName>
        <fullName evidence="5">Flagella basal body P-ring formation protein FlgA</fullName>
    </submittedName>
</protein>
<dbReference type="OrthoDB" id="8561436at2"/>
<keyword evidence="5" id="KW-0969">Cilium</keyword>
<feature type="domain" description="SAF" evidence="4">
    <location>
        <begin position="153"/>
        <end position="215"/>
    </location>
</feature>
<reference evidence="5 6" key="1">
    <citation type="submission" date="2019-07" db="EMBL/GenBank/DDBJ databases">
        <title>Tepidimonas taiwanensis I1-1 draft genome.</title>
        <authorList>
            <person name="Da Costa M.S."/>
            <person name="Froufe H.J.C."/>
            <person name="Egas C."/>
            <person name="Albuquerque L."/>
        </authorList>
    </citation>
    <scope>NUCLEOTIDE SEQUENCE [LARGE SCALE GENOMIC DNA]</scope>
    <source>
        <strain evidence="5 6">I1-1</strain>
    </source>
</reference>
<dbReference type="STRING" id="307486.GCA_000807215_00850"/>
<dbReference type="SMART" id="SM00858">
    <property type="entry name" value="SAF"/>
    <property type="match status" value="1"/>
</dbReference>
<evidence type="ECO:0000259" key="4">
    <source>
        <dbReference type="SMART" id="SM00858"/>
    </source>
</evidence>
<name>A0A554XCP1_9BURK</name>
<dbReference type="Gene3D" id="3.90.1210.10">
    <property type="entry name" value="Antifreeze-like/N-acetylneuraminic acid synthase C-terminal domain"/>
    <property type="match status" value="1"/>
</dbReference>
<dbReference type="AlphaFoldDB" id="A0A554XCP1"/>
<keyword evidence="3" id="KW-0574">Periplasm</keyword>
<dbReference type="GO" id="GO:0042597">
    <property type="term" value="C:periplasmic space"/>
    <property type="evidence" value="ECO:0007669"/>
    <property type="project" value="UniProtKB-SubCell"/>
</dbReference>
<dbReference type="InterPro" id="IPR017585">
    <property type="entry name" value="SAF_FlgA"/>
</dbReference>
<dbReference type="NCBIfam" id="TIGR03170">
    <property type="entry name" value="flgA_cterm"/>
    <property type="match status" value="1"/>
</dbReference>
<dbReference type="PANTHER" id="PTHR36307:SF1">
    <property type="entry name" value="FLAGELLA BASAL BODY P-RING FORMATION PROTEIN FLGA"/>
    <property type="match status" value="1"/>
</dbReference>
<dbReference type="RefSeq" id="WP_052231457.1">
    <property type="nucleotide sequence ID" value="NZ_CP083911.1"/>
</dbReference>
<gene>
    <name evidence="5" type="primary">flgA</name>
    <name evidence="5" type="ORF">Ttaiw_00450</name>
</gene>